<dbReference type="InterPro" id="IPR016035">
    <property type="entry name" value="Acyl_Trfase/lysoPLipase"/>
</dbReference>
<evidence type="ECO:0000256" key="1">
    <source>
        <dbReference type="ARBA" id="ARBA00022801"/>
    </source>
</evidence>
<dbReference type="SUPFAM" id="SSF52151">
    <property type="entry name" value="FabD/lysophospholipase-like"/>
    <property type="match status" value="1"/>
</dbReference>
<name>A0A1I2BHE2_9BACT</name>
<keyword evidence="7" id="KW-1185">Reference proteome</keyword>
<comment type="caution">
    <text evidence="4">Lacks conserved residue(s) required for the propagation of feature annotation.</text>
</comment>
<evidence type="ECO:0000313" key="6">
    <source>
        <dbReference type="EMBL" id="SFE55595.1"/>
    </source>
</evidence>
<organism evidence="6 7">
    <name type="scientific">Thermophagus xiamenensis</name>
    <dbReference type="NCBI Taxonomy" id="385682"/>
    <lineage>
        <taxon>Bacteria</taxon>
        <taxon>Pseudomonadati</taxon>
        <taxon>Bacteroidota</taxon>
        <taxon>Bacteroidia</taxon>
        <taxon>Marinilabiliales</taxon>
        <taxon>Marinilabiliaceae</taxon>
        <taxon>Thermophagus</taxon>
    </lineage>
</organism>
<dbReference type="AlphaFoldDB" id="A0A1I2BHE2"/>
<dbReference type="PROSITE" id="PS51635">
    <property type="entry name" value="PNPLA"/>
    <property type="match status" value="1"/>
</dbReference>
<feature type="short sequence motif" description="DGA/G" evidence="4">
    <location>
        <begin position="189"/>
        <end position="191"/>
    </location>
</feature>
<keyword evidence="3 4" id="KW-0443">Lipid metabolism</keyword>
<dbReference type="CDD" id="cd07205">
    <property type="entry name" value="Pat_PNPLA6_PNPLA7_NTE1_like"/>
    <property type="match status" value="1"/>
</dbReference>
<sequence>MRLFDRFFKSRKQLKGGAEDLPSDRLEEKSNGDVSSYDYEVGIALSGGSARGIAHIGVLKALDEYGISPDIISGTSMGALVGVFYAAGLAPERILELIKKEKIYSMVSLKLKQGGFFELNAVRRALKEEIPANDFSALKKPFYLSVANITDGVNEVKGENGPLHDFVVASCSVPVLLLPQEIDGKTYIDGGLFDNLPAASIKDKCRILIGVNVNYYGPVEKLNGIREIAQRTFSLAIEQNVAESRKMCDFVIEPEELKDYTLLDFDKADELYNIGYNAAIKLIKEELGPVMQKHRIEQEEGSVN</sequence>
<keyword evidence="1 4" id="KW-0378">Hydrolase</keyword>
<feature type="domain" description="PNPLA" evidence="5">
    <location>
        <begin position="43"/>
        <end position="202"/>
    </location>
</feature>
<dbReference type="InterPro" id="IPR002641">
    <property type="entry name" value="PNPLA_dom"/>
</dbReference>
<feature type="short sequence motif" description="GXSXG" evidence="4">
    <location>
        <begin position="74"/>
        <end position="78"/>
    </location>
</feature>
<dbReference type="EMBL" id="FONA01000013">
    <property type="protein sequence ID" value="SFE55595.1"/>
    <property type="molecule type" value="Genomic_DNA"/>
</dbReference>
<dbReference type="Gene3D" id="3.40.1090.10">
    <property type="entry name" value="Cytosolic phospholipase A2 catalytic domain"/>
    <property type="match status" value="2"/>
</dbReference>
<dbReference type="GO" id="GO:0016042">
    <property type="term" value="P:lipid catabolic process"/>
    <property type="evidence" value="ECO:0007669"/>
    <property type="project" value="UniProtKB-UniRule"/>
</dbReference>
<evidence type="ECO:0000256" key="4">
    <source>
        <dbReference type="PROSITE-ProRule" id="PRU01161"/>
    </source>
</evidence>
<dbReference type="Proteomes" id="UP000181976">
    <property type="component" value="Unassembled WGS sequence"/>
</dbReference>
<dbReference type="Pfam" id="PF01734">
    <property type="entry name" value="Patatin"/>
    <property type="match status" value="1"/>
</dbReference>
<dbReference type="PANTHER" id="PTHR14226:SF29">
    <property type="entry name" value="NEUROPATHY TARGET ESTERASE SWS"/>
    <property type="match status" value="1"/>
</dbReference>
<evidence type="ECO:0000259" key="5">
    <source>
        <dbReference type="PROSITE" id="PS51635"/>
    </source>
</evidence>
<keyword evidence="2 4" id="KW-0442">Lipid degradation</keyword>
<dbReference type="FunCoup" id="A0A1I2BHE2">
    <property type="interactions" value="26"/>
</dbReference>
<dbReference type="STRING" id="385682.SAMN05444380_11360"/>
<dbReference type="OrthoDB" id="9770965at2"/>
<protein>
    <submittedName>
        <fullName evidence="6">NTE family protein</fullName>
    </submittedName>
</protein>
<dbReference type="PANTHER" id="PTHR14226">
    <property type="entry name" value="NEUROPATHY TARGET ESTERASE/SWISS CHEESE D.MELANOGASTER"/>
    <property type="match status" value="1"/>
</dbReference>
<evidence type="ECO:0000256" key="3">
    <source>
        <dbReference type="ARBA" id="ARBA00023098"/>
    </source>
</evidence>
<evidence type="ECO:0000256" key="2">
    <source>
        <dbReference type="ARBA" id="ARBA00022963"/>
    </source>
</evidence>
<feature type="active site" description="Proton acceptor" evidence="4">
    <location>
        <position position="189"/>
    </location>
</feature>
<reference evidence="6 7" key="1">
    <citation type="submission" date="2016-10" db="EMBL/GenBank/DDBJ databases">
        <authorList>
            <person name="de Groot N.N."/>
        </authorList>
    </citation>
    <scope>NUCLEOTIDE SEQUENCE [LARGE SCALE GENOMIC DNA]</scope>
    <source>
        <strain evidence="6 7">DSM 19012</strain>
    </source>
</reference>
<dbReference type="InParanoid" id="A0A1I2BHE2"/>
<feature type="active site" description="Nucleophile" evidence="4">
    <location>
        <position position="76"/>
    </location>
</feature>
<dbReference type="GO" id="GO:0016787">
    <property type="term" value="F:hydrolase activity"/>
    <property type="evidence" value="ECO:0007669"/>
    <property type="project" value="UniProtKB-UniRule"/>
</dbReference>
<dbReference type="eggNOG" id="COG1752">
    <property type="taxonomic scope" value="Bacteria"/>
</dbReference>
<dbReference type="RefSeq" id="WP_010528077.1">
    <property type="nucleotide sequence ID" value="NZ_AFSL01000072.1"/>
</dbReference>
<gene>
    <name evidence="6" type="ORF">SAMN05444380_11360</name>
</gene>
<dbReference type="InterPro" id="IPR050301">
    <property type="entry name" value="NTE"/>
</dbReference>
<proteinExistence type="predicted"/>
<accession>A0A1I2BHE2</accession>
<evidence type="ECO:0000313" key="7">
    <source>
        <dbReference type="Proteomes" id="UP000181976"/>
    </source>
</evidence>